<gene>
    <name evidence="1" type="ORF">F4820DRAFT_184517</name>
</gene>
<dbReference type="Proteomes" id="UP001497700">
    <property type="component" value="Unassembled WGS sequence"/>
</dbReference>
<evidence type="ECO:0000313" key="2">
    <source>
        <dbReference type="Proteomes" id="UP001497700"/>
    </source>
</evidence>
<accession>A0ACB9Z7V7</accession>
<reference evidence="1 2" key="1">
    <citation type="journal article" date="2022" name="New Phytol.">
        <title>Ecological generalism drives hyperdiversity of secondary metabolite gene clusters in xylarialean endophytes.</title>
        <authorList>
            <person name="Franco M.E.E."/>
            <person name="Wisecaver J.H."/>
            <person name="Arnold A.E."/>
            <person name="Ju Y.M."/>
            <person name="Slot J.C."/>
            <person name="Ahrendt S."/>
            <person name="Moore L.P."/>
            <person name="Eastman K.E."/>
            <person name="Scott K."/>
            <person name="Konkel Z."/>
            <person name="Mondo S.J."/>
            <person name="Kuo A."/>
            <person name="Hayes R.D."/>
            <person name="Haridas S."/>
            <person name="Andreopoulos B."/>
            <person name="Riley R."/>
            <person name="LaButti K."/>
            <person name="Pangilinan J."/>
            <person name="Lipzen A."/>
            <person name="Amirebrahimi M."/>
            <person name="Yan J."/>
            <person name="Adam C."/>
            <person name="Keymanesh K."/>
            <person name="Ng V."/>
            <person name="Louie K."/>
            <person name="Northen T."/>
            <person name="Drula E."/>
            <person name="Henrissat B."/>
            <person name="Hsieh H.M."/>
            <person name="Youens-Clark K."/>
            <person name="Lutzoni F."/>
            <person name="Miadlikowska J."/>
            <person name="Eastwood D.C."/>
            <person name="Hamelin R.C."/>
            <person name="Grigoriev I.V."/>
            <person name="U'Ren J.M."/>
        </authorList>
    </citation>
    <scope>NUCLEOTIDE SEQUENCE [LARGE SCALE GENOMIC DNA]</scope>
    <source>
        <strain evidence="1 2">CBS 119005</strain>
    </source>
</reference>
<evidence type="ECO:0000313" key="1">
    <source>
        <dbReference type="EMBL" id="KAI4867698.1"/>
    </source>
</evidence>
<name>A0ACB9Z7V7_9PEZI</name>
<organism evidence="1 2">
    <name type="scientific">Hypoxylon rubiginosum</name>
    <dbReference type="NCBI Taxonomy" id="110542"/>
    <lineage>
        <taxon>Eukaryota</taxon>
        <taxon>Fungi</taxon>
        <taxon>Dikarya</taxon>
        <taxon>Ascomycota</taxon>
        <taxon>Pezizomycotina</taxon>
        <taxon>Sordariomycetes</taxon>
        <taxon>Xylariomycetidae</taxon>
        <taxon>Xylariales</taxon>
        <taxon>Hypoxylaceae</taxon>
        <taxon>Hypoxylon</taxon>
    </lineage>
</organism>
<comment type="caution">
    <text evidence="1">The sequence shown here is derived from an EMBL/GenBank/DDBJ whole genome shotgun (WGS) entry which is preliminary data.</text>
</comment>
<keyword evidence="2" id="KW-1185">Reference proteome</keyword>
<sequence>MNRGKNAPLASRPCFQFRSGKCSFGARCKFSHDASSSPAAQSRPSTRRRDRDEQQNPPQDRLREWKRLLNPNPSNSWAARAPTSRNQQTGDRFFQLALELMEGDVGALQETVKLMAQEDGLAFIKDLVDRYTREAIDRLAKVRLWLGQIRPMFQVLTHTRVADSNVLEQQVATICNFIQGIGGRRMRTLFNFIVDLLSVWSTLPMAEEDEYGISACELSLSVLATMIDCNTSNIVDDNYSQIVKQLEDHVDAAQHSPDNFSKLQAQKHLQYLWRRLGVGDALTEAEAKKKVPVARAEFVMRKDLPGVLSAEGPRHDNDHADICDIRILPTHEEVISKRNEYLPTTDPSLFHTTGIRGRLDREFRLLREDTVGQLRDAVGIQLDAMRNHGRRQDRGNRSTLRTHAYEGAAVVGVDFDRNNGMDLVIQFRQPSTKKSVQQRRDWWGSSRRLQPGGLVCLMSQNGSVLFCVVADSTIIAHEQKKENRAQAEAEESPKRPSLADDDVFAYVHLRLAEVRQNDIRQVLQWFQWVGAPQHRCLVEFPGVLLPSFQHTLMALQRMSKKSDVPFDDLLASTEKTLTLGAEAAVGPPQYTTMTGFSFNLGCLTNDNTVLQHSPRKPLDPEVLSKHSTLDLTQSSALLHALSRKLALIQGPPGTGKSYTGEKLIKALLANKTQAKLGPILCVCYTNHALDQLLVHLLREDIKIIRIGSRSKAEELEGVNLRIVAQTADRTKAEKSSLWEQRSILDDHVSSITGSIQSLESCQTLKSLRNYLQTCHPPHHHALFGGQDEEGFEEVRHNPGQLLNQWRRSGLQDNSPPRDVNILLKSDLWSMTHSERALLYGFWVLEQRNPLIAKIMEKYKSYGATKLEREKVSRDVDLRCLHNAEVVGVTTTGLARNLDLLQKLRCKVMLCEEAGEVLEAHTLTALLPSVEHAILIGDHLQLRPQIANYDLQSTNPGGAQYSLDVSLFERLINPLHDTDPRLPFETLETQRRMHPSISELIRSTLYPSLDDGGAVSEYPEVSGMKRRLFWLQHESPEDQESQLDPITTSRTNTFEVEMTVSLVQHLVRQGSYGPDDIAVITPYLGQLMQLRRQMGNLFEISVGERDLDEIEAMEADKLANGDMVAPAHKPPAIKRTLLKSIRLATVDNFQGEEAKVVVISLVRSNDANRCGFLSTSNRINVLLSRAQHGMYLIGNANTYRHVSMWAKVLDILEKNGNVGKELELQCPRHPNTPLLVSKADDFLRVAPEGGCILPCDRRLSCGHSCINRCHHENLHNAVKCLESCPRPKRGCQHPCRLVCGDPCEPRCNEYLRDLNIILACGHKISSAYCWQAQDPSTIICKQMVKKTVPGCGHTAEVFCHTDVSADTYRCGKMCDNHLPCGHNCRSACYRCKERKGGEITNVNHGICQQKCDRQYTTCRHRCTQQCHPGSECALCPTPCEVRCSHSKCSKKCHEPCTPCAEQACASSCPHAQCTMPCAAPCDWIPCSKRCEKVLDCGHQCPSLCGEICPGVKFCQICCSEDIKAVEVDFIMMMKYHEIDLDEDPCIFPDCGHFTTKTNMDGIMDMKAHYEMSVDENPTALINATQPFSMDEVKACPTCRGSLRSVARYGRIVRRAMLDEATKKFISWSNIAYSELANRLLDVQERMSKLTPPKVLPQSAQPPKQEFSKERLKQLRLIHYWLGGSRYVEALKLWHDLRNFIGSVRKEEQPFQRVDNFVQHAAQQRKLEGDYAFDEARIQNKGYLQACSLSLKCDIVIVSDFMELRKELLEARPKLILDFSQQRKDCKILAGQAKATKHPRQEAEAYVYLAQFCTFSRALIPAEDSSSEATPEVKPEVKAEEFKKQALDHLAAAREIIEKHSSQTKGMMAEIEATEKMLNDGVFYNSVSAQEMRTVYAAMASEFSGTGHWYTCQNGHPFTVGECGMPMEQAKCPECGAAVGGANHAPAQGVQRADEIENLARGMDHMGIH</sequence>
<proteinExistence type="predicted"/>
<protein>
    <submittedName>
        <fullName evidence="1">Uncharacterized protein</fullName>
    </submittedName>
</protein>
<dbReference type="EMBL" id="MU393444">
    <property type="protein sequence ID" value="KAI4867698.1"/>
    <property type="molecule type" value="Genomic_DNA"/>
</dbReference>